<comment type="caution">
    <text evidence="2">The sequence shown here is derived from an EMBL/GenBank/DDBJ whole genome shotgun (WGS) entry which is preliminary data.</text>
</comment>
<accession>A0A929A0I3</accession>
<dbReference type="Pfam" id="PF01636">
    <property type="entry name" value="APH"/>
    <property type="match status" value="1"/>
</dbReference>
<keyword evidence="3" id="KW-1185">Reference proteome</keyword>
<reference evidence="2" key="1">
    <citation type="submission" date="2020-10" db="EMBL/GenBank/DDBJ databases">
        <authorList>
            <person name="Castelo-Branco R."/>
            <person name="Eusebio N."/>
            <person name="Adriana R."/>
            <person name="Vieira A."/>
            <person name="Brugerolle De Fraissinette N."/>
            <person name="Rezende De Castro R."/>
            <person name="Schneider M.P."/>
            <person name="Vasconcelos V."/>
            <person name="Leao P.N."/>
        </authorList>
    </citation>
    <scope>NUCLEOTIDE SEQUENCE</scope>
    <source>
        <strain evidence="2">LEGE 11479</strain>
    </source>
</reference>
<sequence>MSFTSTSTLSDRCIDPKIPFLETALNPRQAKYQFCMFIPDIQQVTAAKLLRHKLGRRALIEYRIDTHSGPLTLLGKIRAKGTDYNSYYIQQALWNRGFDDNSADGYSVPKPVGVIPEWRMWLQRKVPGVAATELLPTTSGVAVCRRIAGLAHKLHGTPMPTAKQQTLTDELDILHTRLPQVAQKYPHWQPRIEKILDACNQLVARHSATDHTAVGIHRDFYSDQVLVDCELISQRWRYRIWLVDLDLYCQGHPALDIGNFIAHITEQSLREMDNPNAMVDREAALRDTFIDTFSTPGLPAKSLRYEIELYTFLTLVRHIHISTHIAERNHCTEAILALCETRLQSIEQHR</sequence>
<dbReference type="InterPro" id="IPR002575">
    <property type="entry name" value="Aminoglycoside_PTrfase"/>
</dbReference>
<evidence type="ECO:0000313" key="2">
    <source>
        <dbReference type="EMBL" id="MBE9070812.1"/>
    </source>
</evidence>
<feature type="domain" description="Aminoglycoside phosphotransferase" evidence="1">
    <location>
        <begin position="107"/>
        <end position="269"/>
    </location>
</feature>
<dbReference type="Proteomes" id="UP000615026">
    <property type="component" value="Unassembled WGS sequence"/>
</dbReference>
<evidence type="ECO:0000313" key="3">
    <source>
        <dbReference type="Proteomes" id="UP000615026"/>
    </source>
</evidence>
<dbReference type="InterPro" id="IPR011009">
    <property type="entry name" value="Kinase-like_dom_sf"/>
</dbReference>
<dbReference type="SUPFAM" id="SSF56112">
    <property type="entry name" value="Protein kinase-like (PK-like)"/>
    <property type="match status" value="1"/>
</dbReference>
<protein>
    <submittedName>
        <fullName evidence="2">Phosphotransferase</fullName>
    </submittedName>
</protein>
<gene>
    <name evidence="2" type="ORF">IQ260_29690</name>
</gene>
<name>A0A929A0I3_LEPEC</name>
<dbReference type="EMBL" id="JADEXP010000544">
    <property type="protein sequence ID" value="MBE9070812.1"/>
    <property type="molecule type" value="Genomic_DNA"/>
</dbReference>
<dbReference type="RefSeq" id="WP_193996648.1">
    <property type="nucleotide sequence ID" value="NZ_JADEXP010000544.1"/>
</dbReference>
<evidence type="ECO:0000259" key="1">
    <source>
        <dbReference type="Pfam" id="PF01636"/>
    </source>
</evidence>
<proteinExistence type="predicted"/>
<dbReference type="AlphaFoldDB" id="A0A929A0I3"/>
<organism evidence="2 3">
    <name type="scientific">Leptolyngbya cf. ectocarpi LEGE 11479</name>
    <dbReference type="NCBI Taxonomy" id="1828722"/>
    <lineage>
        <taxon>Bacteria</taxon>
        <taxon>Bacillati</taxon>
        <taxon>Cyanobacteriota</taxon>
        <taxon>Cyanophyceae</taxon>
        <taxon>Leptolyngbyales</taxon>
        <taxon>Leptolyngbyaceae</taxon>
        <taxon>Leptolyngbya group</taxon>
        <taxon>Leptolyngbya</taxon>
    </lineage>
</organism>
<dbReference type="Gene3D" id="3.90.1200.10">
    <property type="match status" value="1"/>
</dbReference>